<dbReference type="Proteomes" id="UP000033740">
    <property type="component" value="Unassembled WGS sequence"/>
</dbReference>
<dbReference type="EMBL" id="JYIX01000029">
    <property type="protein sequence ID" value="KJL34279.1"/>
    <property type="molecule type" value="Genomic_DNA"/>
</dbReference>
<comment type="caution">
    <text evidence="3">The sequence shown here is derived from an EMBL/GenBank/DDBJ whole genome shotgun (WGS) entry which is preliminary data.</text>
</comment>
<dbReference type="PATRIC" id="fig|582680.6.peg.1096"/>
<keyword evidence="4" id="KW-1185">Reference proteome</keyword>
<feature type="transmembrane region" description="Helical" evidence="2">
    <location>
        <begin position="159"/>
        <end position="180"/>
    </location>
</feature>
<accession>A0A0F0LNM4</accession>
<evidence type="ECO:0000256" key="2">
    <source>
        <dbReference type="SAM" id="Phobius"/>
    </source>
</evidence>
<feature type="transmembrane region" description="Helical" evidence="2">
    <location>
        <begin position="83"/>
        <end position="104"/>
    </location>
</feature>
<feature type="transmembrane region" description="Helical" evidence="2">
    <location>
        <begin position="21"/>
        <end position="42"/>
    </location>
</feature>
<organism evidence="3 4">
    <name type="scientific">Microbacterium azadirachtae</name>
    <dbReference type="NCBI Taxonomy" id="582680"/>
    <lineage>
        <taxon>Bacteria</taxon>
        <taxon>Bacillati</taxon>
        <taxon>Actinomycetota</taxon>
        <taxon>Actinomycetes</taxon>
        <taxon>Micrococcales</taxon>
        <taxon>Microbacteriaceae</taxon>
        <taxon>Microbacterium</taxon>
    </lineage>
</organism>
<protein>
    <submittedName>
        <fullName evidence="3">Uncharacterized protein</fullName>
    </submittedName>
</protein>
<feature type="transmembrane region" description="Helical" evidence="2">
    <location>
        <begin position="216"/>
        <end position="235"/>
    </location>
</feature>
<sequence>MTSAAPLPGVSAGAPSRPRTVVIVLALGIALALGCAVVVFALRGAEDPESTRLMVLGGIPSALVAAVVTALALTGFPVTARAAAWGAGGLVLAAGLPCAVAITVQDGYAEGLGSALLFALLLVPLAELLGILVGMIVLWPVAVVLHALTRRRGRTSPRVLLVMILLLLVAVSGVTAMLALDTHGWAPGRGSGPAMLGVVFGLPIEDVTVRSVPMLWATRAIVVVMAGCVVALLGIERSEERARREPRAGQGRRPRGNRYRGPAE</sequence>
<feature type="transmembrane region" description="Helical" evidence="2">
    <location>
        <begin position="54"/>
        <end position="76"/>
    </location>
</feature>
<keyword evidence="2" id="KW-0472">Membrane</keyword>
<dbReference type="RefSeq" id="WP_045271172.1">
    <property type="nucleotide sequence ID" value="NZ_JYIX01000029.1"/>
</dbReference>
<gene>
    <name evidence="3" type="ORF">RS86_01066</name>
</gene>
<evidence type="ECO:0000256" key="1">
    <source>
        <dbReference type="SAM" id="MobiDB-lite"/>
    </source>
</evidence>
<proteinExistence type="predicted"/>
<dbReference type="AlphaFoldDB" id="A0A0F0LNM4"/>
<feature type="transmembrane region" description="Helical" evidence="2">
    <location>
        <begin position="116"/>
        <end position="147"/>
    </location>
</feature>
<evidence type="ECO:0000313" key="4">
    <source>
        <dbReference type="Proteomes" id="UP000033740"/>
    </source>
</evidence>
<evidence type="ECO:0000313" key="3">
    <source>
        <dbReference type="EMBL" id="KJL34279.1"/>
    </source>
</evidence>
<keyword evidence="2" id="KW-1133">Transmembrane helix</keyword>
<keyword evidence="2" id="KW-0812">Transmembrane</keyword>
<name>A0A0F0LNM4_9MICO</name>
<dbReference type="STRING" id="582680.RS86_01066"/>
<feature type="region of interest" description="Disordered" evidence="1">
    <location>
        <begin position="242"/>
        <end position="264"/>
    </location>
</feature>
<reference evidence="3 4" key="1">
    <citation type="submission" date="2015-02" db="EMBL/GenBank/DDBJ databases">
        <title>Draft genome sequences of ten Microbacterium spp. with emphasis on heavy metal contaminated environments.</title>
        <authorList>
            <person name="Corretto E."/>
        </authorList>
    </citation>
    <scope>NUCLEOTIDE SEQUENCE [LARGE SCALE GENOMIC DNA]</scope>
    <source>
        <strain evidence="3 4">ARN176</strain>
    </source>
</reference>